<dbReference type="InterPro" id="IPR001314">
    <property type="entry name" value="Peptidase_S1A"/>
</dbReference>
<dbReference type="PROSITE" id="PS50240">
    <property type="entry name" value="TRYPSIN_DOM"/>
    <property type="match status" value="3"/>
</dbReference>
<evidence type="ECO:0000313" key="11">
    <source>
        <dbReference type="Proteomes" id="UP000316079"/>
    </source>
</evidence>
<keyword evidence="11" id="KW-1185">Reference proteome</keyword>
<evidence type="ECO:0000256" key="4">
    <source>
        <dbReference type="ARBA" id="ARBA00022825"/>
    </source>
</evidence>
<evidence type="ECO:0000256" key="5">
    <source>
        <dbReference type="ARBA" id="ARBA00023157"/>
    </source>
</evidence>
<feature type="chain" id="PRO_5021937431" description="Peptidase S1 domain-containing protein" evidence="7">
    <location>
        <begin position="23"/>
        <end position="1007"/>
    </location>
</feature>
<protein>
    <recommendedName>
        <fullName evidence="12">Peptidase S1 domain-containing protein</fullName>
    </recommendedName>
</protein>
<dbReference type="PANTHER" id="PTHR24252">
    <property type="entry name" value="ACROSIN-RELATED"/>
    <property type="match status" value="1"/>
</dbReference>
<dbReference type="InterPro" id="IPR001254">
    <property type="entry name" value="Trypsin_dom"/>
</dbReference>
<keyword evidence="4 6" id="KW-0720">Serine protease</keyword>
<dbReference type="InterPro" id="IPR043504">
    <property type="entry name" value="Peptidase_S1_PA_chymotrypsin"/>
</dbReference>
<dbReference type="CDD" id="cd00190">
    <property type="entry name" value="Tryp_SPc"/>
    <property type="match status" value="3"/>
</dbReference>
<sequence length="1007" mass="107300">MPKMWWFTVISLAVAMWAQVCGQAPLNSRIVGGADAPEGAWPWQVSLQSTIGSFCGGSLITNEWVMTAAHCFPSYLDMSTLVVVLGLRTLDTPNTYETSRKAINVVIHPSHDSVTKENDIALMKLSSPVVFSDYISPVCLADHISNVPPGTPSWITGWGDIQSGVPLPAPGILQEAKIVIVDTNECDNLLGPGVITNGMICAGVMQGGVDSCQGDSGGPMVSQQCSLWIQTGITSWGYGCGDPNKPGVYTQVAAFNAWIKSIIQVNLPGFISYEPGAICTAPTGLPSNTPPHAVPPAYIIAPAYILPPPFMVPGIYGPPQTSLSCKRRCGEKYDIRNRCNCNKNCQVRCCWDYKKCRSLSQLNVCGQAPLNSRIVGGVNAPEGSWPWQVSLHSTKYGGHFCGGSLINDQWVLTAAHCLPGVTAASLRVYLGRRTQVGPNYNEVSRTVITMIVHASYNSNTNNNDIALLRLSSPVTFTNYIRPVCLAGQSSVFSAGTSSWITGWGDVQAGVSLPAPGILQEAMVPVVANDQCNSLLGAGSVTSNMMCAGVLKGGKDTCQGDSGGPMVSRQCSVWVQSGITSWGYGCANPNSPGVYTRVSQYQSWITSKIGQNLPGFVIFNPPSSCSSASLTSTSCKGRCNEKYSALYQCNCNVNCTVKCCTDYVQRCATFILQGKHREGKKMWGLTFATLTLAICFQGSLSQLSVCGQAPLNSRVVGGVNAPEGSWPWQVSLHSTKYGGHFCGGSLINNQWVLTAAHCLPGVTAASLRVYLGRRTQVGPNYNEVSRTVITMIVHASYNSKTNDNDIALLRLSSPVTFTNYIRPVCLAGLSSVFSAGTSSWITGWGNIKSGVSLPSPGILQEAVVPVVANDQCNILLGAGKVTSNMMCAGVLKGGKDTCQGDSGGPMVSRQCSVWVQSGITSWGYGCALPNFPGVYTRVSQYQSWITSIVGQNLPGFVIFNPPSSCSSASLSSTSCKGRCNEKYSAFYKCNCNVNCAVKCCPDYVQRCA</sequence>
<dbReference type="SMART" id="SM00020">
    <property type="entry name" value="Tryp_SPc"/>
    <property type="match status" value="3"/>
</dbReference>
<feature type="domain" description="Peptidase S1" evidence="8">
    <location>
        <begin position="30"/>
        <end position="264"/>
    </location>
</feature>
<reference evidence="10 11" key="1">
    <citation type="journal article" date="2019" name="Sci. Data">
        <title>Hybrid genome assembly and annotation of Danionella translucida.</title>
        <authorList>
            <person name="Kadobianskyi M."/>
            <person name="Schulze L."/>
            <person name="Schuelke M."/>
            <person name="Judkewitz B."/>
        </authorList>
    </citation>
    <scope>NUCLEOTIDE SEQUENCE [LARGE SCALE GENOMIC DNA]</scope>
    <source>
        <strain evidence="10 11">Bolton</strain>
    </source>
</reference>
<dbReference type="GO" id="GO:0004252">
    <property type="term" value="F:serine-type endopeptidase activity"/>
    <property type="evidence" value="ECO:0007669"/>
    <property type="project" value="InterPro"/>
</dbReference>
<dbReference type="InterPro" id="IPR009003">
    <property type="entry name" value="Peptidase_S1_PA"/>
</dbReference>
<dbReference type="PROSITE" id="PS50958">
    <property type="entry name" value="SMB_2"/>
    <property type="match status" value="2"/>
</dbReference>
<dbReference type="SUPFAM" id="SSF90188">
    <property type="entry name" value="Somatomedin B domain"/>
    <property type="match status" value="2"/>
</dbReference>
<dbReference type="STRING" id="623744.A0A553RK13"/>
<dbReference type="FunFam" id="2.40.10.10:FF:000024">
    <property type="entry name" value="Serine protease 53"/>
    <property type="match status" value="3"/>
</dbReference>
<dbReference type="Gene3D" id="4.10.410.20">
    <property type="match status" value="2"/>
</dbReference>
<dbReference type="Gene3D" id="2.40.10.10">
    <property type="entry name" value="Trypsin-like serine proteases"/>
    <property type="match status" value="3"/>
</dbReference>
<dbReference type="Pfam" id="PF00089">
    <property type="entry name" value="Trypsin"/>
    <property type="match status" value="3"/>
</dbReference>
<dbReference type="InterPro" id="IPR036024">
    <property type="entry name" value="Somatomedin_B-like_dom_sf"/>
</dbReference>
<evidence type="ECO:0000313" key="10">
    <source>
        <dbReference type="EMBL" id="TRZ02522.1"/>
    </source>
</evidence>
<feature type="domain" description="Peptidase S1" evidence="8">
    <location>
        <begin position="374"/>
        <end position="609"/>
    </location>
</feature>
<gene>
    <name evidence="10" type="ORF">DNTS_026577</name>
</gene>
<keyword evidence="3 6" id="KW-0378">Hydrolase</keyword>
<evidence type="ECO:0008006" key="12">
    <source>
        <dbReference type="Google" id="ProtNLM"/>
    </source>
</evidence>
<feature type="domain" description="SMB" evidence="9">
    <location>
        <begin position="970"/>
        <end position="1007"/>
    </location>
</feature>
<comment type="caution">
    <text evidence="10">The sequence shown here is derived from an EMBL/GenBank/DDBJ whole genome shotgun (WGS) entry which is preliminary data.</text>
</comment>
<evidence type="ECO:0000259" key="9">
    <source>
        <dbReference type="PROSITE" id="PS50958"/>
    </source>
</evidence>
<dbReference type="SUPFAM" id="SSF50494">
    <property type="entry name" value="Trypsin-like serine proteases"/>
    <property type="match status" value="3"/>
</dbReference>
<dbReference type="PRINTS" id="PR00722">
    <property type="entry name" value="CHYMOTRYPSIN"/>
</dbReference>
<dbReference type="AlphaFoldDB" id="A0A553RK13"/>
<organism evidence="10 11">
    <name type="scientific">Danionella cerebrum</name>
    <dbReference type="NCBI Taxonomy" id="2873325"/>
    <lineage>
        <taxon>Eukaryota</taxon>
        <taxon>Metazoa</taxon>
        <taxon>Chordata</taxon>
        <taxon>Craniata</taxon>
        <taxon>Vertebrata</taxon>
        <taxon>Euteleostomi</taxon>
        <taxon>Actinopterygii</taxon>
        <taxon>Neopterygii</taxon>
        <taxon>Teleostei</taxon>
        <taxon>Ostariophysi</taxon>
        <taxon>Cypriniformes</taxon>
        <taxon>Danionidae</taxon>
        <taxon>Danioninae</taxon>
        <taxon>Danionella</taxon>
    </lineage>
</organism>
<feature type="domain" description="SMB" evidence="9">
    <location>
        <begin position="630"/>
        <end position="670"/>
    </location>
</feature>
<dbReference type="EMBL" id="SRMA01023920">
    <property type="protein sequence ID" value="TRZ02522.1"/>
    <property type="molecule type" value="Genomic_DNA"/>
</dbReference>
<feature type="signal peptide" evidence="7">
    <location>
        <begin position="1"/>
        <end position="22"/>
    </location>
</feature>
<evidence type="ECO:0000256" key="1">
    <source>
        <dbReference type="ARBA" id="ARBA00022670"/>
    </source>
</evidence>
<evidence type="ECO:0000259" key="8">
    <source>
        <dbReference type="PROSITE" id="PS50240"/>
    </source>
</evidence>
<keyword evidence="5" id="KW-1015">Disulfide bond</keyword>
<evidence type="ECO:0000256" key="7">
    <source>
        <dbReference type="SAM" id="SignalP"/>
    </source>
</evidence>
<keyword evidence="1 6" id="KW-0645">Protease</keyword>
<dbReference type="PROSITE" id="PS00134">
    <property type="entry name" value="TRYPSIN_HIS"/>
    <property type="match status" value="3"/>
</dbReference>
<accession>A0A553RK13</accession>
<proteinExistence type="predicted"/>
<dbReference type="InterPro" id="IPR033116">
    <property type="entry name" value="TRYPSIN_SER"/>
</dbReference>
<dbReference type="SMART" id="SM00201">
    <property type="entry name" value="SO"/>
    <property type="match status" value="3"/>
</dbReference>
<dbReference type="Proteomes" id="UP000316079">
    <property type="component" value="Unassembled WGS sequence"/>
</dbReference>
<keyword evidence="2 7" id="KW-0732">Signal</keyword>
<dbReference type="InterPro" id="IPR001212">
    <property type="entry name" value="Somatomedin_B_dom"/>
</dbReference>
<dbReference type="OrthoDB" id="10002959at2759"/>
<evidence type="ECO:0000256" key="3">
    <source>
        <dbReference type="ARBA" id="ARBA00022801"/>
    </source>
</evidence>
<name>A0A553RK13_9TELE</name>
<evidence type="ECO:0000256" key="2">
    <source>
        <dbReference type="ARBA" id="ARBA00022729"/>
    </source>
</evidence>
<dbReference type="PROSITE" id="PS00135">
    <property type="entry name" value="TRYPSIN_SER"/>
    <property type="match status" value="3"/>
</dbReference>
<evidence type="ECO:0000256" key="6">
    <source>
        <dbReference type="RuleBase" id="RU363034"/>
    </source>
</evidence>
<dbReference type="InterPro" id="IPR018114">
    <property type="entry name" value="TRYPSIN_HIS"/>
</dbReference>
<feature type="domain" description="Peptidase S1" evidence="8">
    <location>
        <begin position="714"/>
        <end position="949"/>
    </location>
</feature>
<dbReference type="GO" id="GO:0006508">
    <property type="term" value="P:proteolysis"/>
    <property type="evidence" value="ECO:0007669"/>
    <property type="project" value="UniProtKB-KW"/>
</dbReference>
<dbReference type="PANTHER" id="PTHR24252:SF7">
    <property type="entry name" value="HYALIN"/>
    <property type="match status" value="1"/>
</dbReference>